<evidence type="ECO:0000313" key="9">
    <source>
        <dbReference type="EMBL" id="KAA9107508.1"/>
    </source>
</evidence>
<dbReference type="EMBL" id="VYSA01000002">
    <property type="protein sequence ID" value="KAA9107508.1"/>
    <property type="molecule type" value="Genomic_DNA"/>
</dbReference>
<evidence type="ECO:0000259" key="8">
    <source>
        <dbReference type="Pfam" id="PF04234"/>
    </source>
</evidence>
<gene>
    <name evidence="9" type="ORF">F6B43_08515</name>
</gene>
<evidence type="ECO:0000256" key="5">
    <source>
        <dbReference type="SAM" id="MobiDB-lite"/>
    </source>
</evidence>
<keyword evidence="4" id="KW-0186">Copper</keyword>
<evidence type="ECO:0000256" key="2">
    <source>
        <dbReference type="ARBA" id="ARBA00022723"/>
    </source>
</evidence>
<dbReference type="InterPro" id="IPR032694">
    <property type="entry name" value="CopC/D"/>
</dbReference>
<dbReference type="GO" id="GO:0005507">
    <property type="term" value="F:copper ion binding"/>
    <property type="evidence" value="ECO:0007669"/>
    <property type="project" value="InterPro"/>
</dbReference>
<dbReference type="AlphaFoldDB" id="A0A5J5J2W4"/>
<dbReference type="PANTHER" id="PTHR34820:SF4">
    <property type="entry name" value="INNER MEMBRANE PROTEIN YEBZ"/>
    <property type="match status" value="1"/>
</dbReference>
<dbReference type="GO" id="GO:0046688">
    <property type="term" value="P:response to copper ion"/>
    <property type="evidence" value="ECO:0007669"/>
    <property type="project" value="InterPro"/>
</dbReference>
<dbReference type="InterPro" id="IPR014755">
    <property type="entry name" value="Cu-Rt/internalin_Ig-like"/>
</dbReference>
<keyword evidence="6" id="KW-1133">Transmembrane helix</keyword>
<protein>
    <submittedName>
        <fullName evidence="9">Copper resistance protein CopC</fullName>
    </submittedName>
</protein>
<evidence type="ECO:0000313" key="10">
    <source>
        <dbReference type="Proteomes" id="UP000325827"/>
    </source>
</evidence>
<feature type="chain" id="PRO_5039042491" evidence="7">
    <location>
        <begin position="31"/>
        <end position="206"/>
    </location>
</feature>
<evidence type="ECO:0000256" key="3">
    <source>
        <dbReference type="ARBA" id="ARBA00022729"/>
    </source>
</evidence>
<dbReference type="GO" id="GO:0042597">
    <property type="term" value="C:periplasmic space"/>
    <property type="evidence" value="ECO:0007669"/>
    <property type="project" value="InterPro"/>
</dbReference>
<dbReference type="GO" id="GO:0030313">
    <property type="term" value="C:cell envelope"/>
    <property type="evidence" value="ECO:0007669"/>
    <property type="project" value="UniProtKB-SubCell"/>
</dbReference>
<dbReference type="RefSeq" id="WP_150448544.1">
    <property type="nucleotide sequence ID" value="NZ_VYSA01000002.1"/>
</dbReference>
<proteinExistence type="predicted"/>
<keyword evidence="6" id="KW-0812">Transmembrane</keyword>
<dbReference type="PANTHER" id="PTHR34820">
    <property type="entry name" value="INNER MEMBRANE PROTEIN YEBZ"/>
    <property type="match status" value="1"/>
</dbReference>
<dbReference type="InterPro" id="IPR014756">
    <property type="entry name" value="Ig_E-set"/>
</dbReference>
<comment type="caution">
    <text evidence="9">The sequence shown here is derived from an EMBL/GenBank/DDBJ whole genome shotgun (WGS) entry which is preliminary data.</text>
</comment>
<keyword evidence="2" id="KW-0479">Metal-binding</keyword>
<dbReference type="Gene3D" id="2.60.40.1220">
    <property type="match status" value="1"/>
</dbReference>
<evidence type="ECO:0000256" key="1">
    <source>
        <dbReference type="ARBA" id="ARBA00004196"/>
    </source>
</evidence>
<evidence type="ECO:0000256" key="6">
    <source>
        <dbReference type="SAM" id="Phobius"/>
    </source>
</evidence>
<dbReference type="Pfam" id="PF04234">
    <property type="entry name" value="CopC"/>
    <property type="match status" value="1"/>
</dbReference>
<name>A0A5J5J2W4_9MICO</name>
<dbReference type="Proteomes" id="UP000325827">
    <property type="component" value="Unassembled WGS sequence"/>
</dbReference>
<evidence type="ECO:0000256" key="7">
    <source>
        <dbReference type="SAM" id="SignalP"/>
    </source>
</evidence>
<feature type="region of interest" description="Disordered" evidence="5">
    <location>
        <begin position="132"/>
        <end position="159"/>
    </location>
</feature>
<feature type="domain" description="CopC" evidence="8">
    <location>
        <begin position="31"/>
        <end position="124"/>
    </location>
</feature>
<dbReference type="InterPro" id="IPR007348">
    <property type="entry name" value="CopC_dom"/>
</dbReference>
<reference evidence="10" key="1">
    <citation type="submission" date="2019-09" db="EMBL/GenBank/DDBJ databases">
        <title>Mumia zhuanghuii sp. nov. isolated from the intestinal contents of plateau pika (Ochotona curzoniae) in the Qinghai-Tibet plateau of China.</title>
        <authorList>
            <person name="Tian Z."/>
        </authorList>
    </citation>
    <scope>NUCLEOTIDE SEQUENCE [LARGE SCALE GENOMIC DNA]</scope>
    <source>
        <strain evidence="10">JCM 30598</strain>
    </source>
</reference>
<feature type="signal peptide" evidence="7">
    <location>
        <begin position="1"/>
        <end position="30"/>
    </location>
</feature>
<dbReference type="SUPFAM" id="SSF81296">
    <property type="entry name" value="E set domains"/>
    <property type="match status" value="1"/>
</dbReference>
<dbReference type="GO" id="GO:0005886">
    <property type="term" value="C:plasma membrane"/>
    <property type="evidence" value="ECO:0007669"/>
    <property type="project" value="TreeGrafter"/>
</dbReference>
<accession>A0A5J5J2W4</accession>
<keyword evidence="10" id="KW-1185">Reference proteome</keyword>
<feature type="transmembrane region" description="Helical" evidence="6">
    <location>
        <begin position="169"/>
        <end position="191"/>
    </location>
</feature>
<comment type="subcellular location">
    <subcellularLocation>
        <location evidence="1">Cell envelope</location>
    </subcellularLocation>
</comment>
<sequence length="206" mass="20107">MTFRRGSAVAVAGFALAIAAVALGGSAASAHDSLVDATPAEGQSVATLDEVRMEFSGDLLGADEGADIIQVVGADGTHYETGCAAVAGPVITVPVALGGAGTYTVQWRIVSSDGHPVAQAYTFDYDPAEGTPIARGSGASPCSSAATTAGTDAPDPGDASTAANTVNGLSIGLVIGGVVVIGVLIAVVAILRRSSSPASGENDPPE</sequence>
<keyword evidence="3 7" id="KW-0732">Signal</keyword>
<feature type="compositionally biased region" description="Low complexity" evidence="5">
    <location>
        <begin position="143"/>
        <end position="159"/>
    </location>
</feature>
<organism evidence="9 10">
    <name type="scientific">Microbacterium rhizomatis</name>
    <dbReference type="NCBI Taxonomy" id="1631477"/>
    <lineage>
        <taxon>Bacteria</taxon>
        <taxon>Bacillati</taxon>
        <taxon>Actinomycetota</taxon>
        <taxon>Actinomycetes</taxon>
        <taxon>Micrococcales</taxon>
        <taxon>Microbacteriaceae</taxon>
        <taxon>Microbacterium</taxon>
    </lineage>
</organism>
<keyword evidence="6" id="KW-0472">Membrane</keyword>
<dbReference type="GO" id="GO:0006825">
    <property type="term" value="P:copper ion transport"/>
    <property type="evidence" value="ECO:0007669"/>
    <property type="project" value="InterPro"/>
</dbReference>
<evidence type="ECO:0000256" key="4">
    <source>
        <dbReference type="ARBA" id="ARBA00023008"/>
    </source>
</evidence>
<dbReference type="OrthoDB" id="5242236at2"/>